<dbReference type="Proteomes" id="UP000005667">
    <property type="component" value="Plasmid AZO_p4"/>
</dbReference>
<gene>
    <name evidence="2" type="ordered locus">AZOLI_p40011</name>
</gene>
<accession>G7ZFP2</accession>
<sequence>MYGQSADVARKFPTAPPLTGIGRSATAGFAAEEVICPKLFTTLPRPFKSAGHFVQSTERLSGCAAAGDMPRPGAPRTISERSPNDLG</sequence>
<protein>
    <submittedName>
        <fullName evidence="2">Uncharacterized protein</fullName>
    </submittedName>
</protein>
<evidence type="ECO:0000313" key="2">
    <source>
        <dbReference type="EMBL" id="CBS90421.1"/>
    </source>
</evidence>
<reference evidence="3" key="1">
    <citation type="journal article" date="2011" name="PLoS Genet.">
        <title>Azospirillum genomes reveal transition of bacteria from aquatic to terrestrial environments.</title>
        <authorList>
            <person name="Wisniewski-Dye F."/>
            <person name="Borziak K."/>
            <person name="Khalsa-Moyers G."/>
            <person name="Alexandre G."/>
            <person name="Sukharnikov L.O."/>
            <person name="Wuichet K."/>
            <person name="Hurst G.B."/>
            <person name="McDonald W.H."/>
            <person name="Robertson J.S."/>
            <person name="Barbe V."/>
            <person name="Calteau A."/>
            <person name="Rouy Z."/>
            <person name="Mangenot S."/>
            <person name="Prigent-Combaret C."/>
            <person name="Normand P."/>
            <person name="Boyer M."/>
            <person name="Siguier P."/>
            <person name="Dessaux Y."/>
            <person name="Elmerich C."/>
            <person name="Condemine G."/>
            <person name="Krishnen G."/>
            <person name="Kennedy I."/>
            <person name="Paterson A.H."/>
            <person name="Gonzalez V."/>
            <person name="Mavingui P."/>
            <person name="Zhulin I.B."/>
        </authorList>
    </citation>
    <scope>NUCLEOTIDE SEQUENCE [LARGE SCALE GENOMIC DNA]</scope>
    <source>
        <strain evidence="3">4B</strain>
    </source>
</reference>
<dbReference type="HOGENOM" id="CLU_2476686_0_0_5"/>
<feature type="compositionally biased region" description="Basic and acidic residues" evidence="1">
    <location>
        <begin position="78"/>
        <end position="87"/>
    </location>
</feature>
<name>G7ZFP2_AZOL4</name>
<evidence type="ECO:0000313" key="3">
    <source>
        <dbReference type="Proteomes" id="UP000005667"/>
    </source>
</evidence>
<dbReference type="AlphaFoldDB" id="G7ZFP2"/>
<geneLocation type="plasmid" evidence="2 3">
    <name>AZO_p4</name>
</geneLocation>
<evidence type="ECO:0000256" key="1">
    <source>
        <dbReference type="SAM" id="MobiDB-lite"/>
    </source>
</evidence>
<feature type="region of interest" description="Disordered" evidence="1">
    <location>
        <begin position="63"/>
        <end position="87"/>
    </location>
</feature>
<dbReference type="KEGG" id="ali:AZOLI_p40011"/>
<dbReference type="EMBL" id="FQ311872">
    <property type="protein sequence ID" value="CBS90421.1"/>
    <property type="molecule type" value="Genomic_DNA"/>
</dbReference>
<keyword evidence="3" id="KW-1185">Reference proteome</keyword>
<keyword evidence="2" id="KW-0614">Plasmid</keyword>
<proteinExistence type="predicted"/>
<organism evidence="2 3">
    <name type="scientific">Azospirillum lipoferum (strain 4B)</name>
    <dbReference type="NCBI Taxonomy" id="862719"/>
    <lineage>
        <taxon>Bacteria</taxon>
        <taxon>Pseudomonadati</taxon>
        <taxon>Pseudomonadota</taxon>
        <taxon>Alphaproteobacteria</taxon>
        <taxon>Rhodospirillales</taxon>
        <taxon>Azospirillaceae</taxon>
        <taxon>Azospirillum</taxon>
    </lineage>
</organism>